<proteinExistence type="predicted"/>
<dbReference type="PANTHER" id="PTHR48084:SF2">
    <property type="entry name" value="PYRUVATE FERREDOXIN_FLAVODOXIN OXIDOREDUCTASE, BETA SUBUNIT"/>
    <property type="match status" value="1"/>
</dbReference>
<reference evidence="12 13" key="1">
    <citation type="journal article" date="2019" name="Environ. Microbiol.">
        <title>Genomics insights into ecotype formation of ammonia-oxidizing archaea in the deep ocean.</title>
        <authorList>
            <person name="Wang Y."/>
            <person name="Huang J.M."/>
            <person name="Cui G.J."/>
            <person name="Nunoura T."/>
            <person name="Takaki Y."/>
            <person name="Li W.L."/>
            <person name="Li J."/>
            <person name="Gao Z.M."/>
            <person name="Takai K."/>
            <person name="Zhang A.Q."/>
            <person name="Stepanauskas R."/>
        </authorList>
    </citation>
    <scope>NUCLEOTIDE SEQUENCE [LARGE SCALE GENOMIC DNA]</scope>
    <source>
        <strain evidence="12 13">T1C4</strain>
    </source>
</reference>
<dbReference type="InterPro" id="IPR029061">
    <property type="entry name" value="THDP-binding"/>
</dbReference>
<dbReference type="InterPro" id="IPR011766">
    <property type="entry name" value="TPP_enzyme_TPP-bd"/>
</dbReference>
<dbReference type="GO" id="GO:0030976">
    <property type="term" value="F:thiamine pyrophosphate binding"/>
    <property type="evidence" value="ECO:0007669"/>
    <property type="project" value="InterPro"/>
</dbReference>
<dbReference type="EMBL" id="JACATF010000007">
    <property type="protein sequence ID" value="NWK07347.1"/>
    <property type="molecule type" value="Genomic_DNA"/>
</dbReference>
<keyword evidence="7" id="KW-0408">Iron</keyword>
<dbReference type="GO" id="GO:0016625">
    <property type="term" value="F:oxidoreductase activity, acting on the aldehyde or oxo group of donors, iron-sulfur protein as acceptor"/>
    <property type="evidence" value="ECO:0007669"/>
    <property type="project" value="UniProtKB-ARBA"/>
</dbReference>
<evidence type="ECO:0000256" key="5">
    <source>
        <dbReference type="ARBA" id="ARBA00022842"/>
    </source>
</evidence>
<accession>A0A7K4NWM6</accession>
<dbReference type="GO" id="GO:0051536">
    <property type="term" value="F:iron-sulfur cluster binding"/>
    <property type="evidence" value="ECO:0007669"/>
    <property type="project" value="UniProtKB-KW"/>
</dbReference>
<dbReference type="Pfam" id="PF12367">
    <property type="entry name" value="PFO_beta_C"/>
    <property type="match status" value="1"/>
</dbReference>
<dbReference type="InterPro" id="IPR051457">
    <property type="entry name" value="2-oxoacid:Fd_oxidoreductase"/>
</dbReference>
<dbReference type="Proteomes" id="UP000559282">
    <property type="component" value="Unassembled WGS sequence"/>
</dbReference>
<dbReference type="InterPro" id="IPR011896">
    <property type="entry name" value="OFOB"/>
</dbReference>
<comment type="caution">
    <text evidence="12">The sequence shown here is derived from an EMBL/GenBank/DDBJ whole genome shotgun (WGS) entry which is preliminary data.</text>
</comment>
<evidence type="ECO:0000256" key="7">
    <source>
        <dbReference type="ARBA" id="ARBA00023004"/>
    </source>
</evidence>
<dbReference type="InterPro" id="IPR053399">
    <property type="entry name" value="2-oxoacid:Fd_oxidored_beta"/>
</dbReference>
<comment type="cofactor">
    <cofactor evidence="2">
        <name>thiamine diphosphate</name>
        <dbReference type="ChEBI" id="CHEBI:58937"/>
    </cofactor>
</comment>
<sequence length="320" mass="35071">MALKLADYKTDVHNDWCPGCGDFGIVNALQMALAEMGIERDKATIFSGIGCSGKTSHFINTYGVHTLHGRVLTFAQGGKLANPEMTVVAVGGDGDGLGIGAGHFVAAGRRNVDMTYIIFDNGVYGLTKGQASPTLKLGEQTKSLASPNTNYDVNPIGLAVASGFTFVARGYSYDVRHLKDLIIKAVKHKGLAFLDVLQPCPTYNDINTRDWYAGVDLAQESIERHSRIYKLEDTQFDPLVHYDDEVEVNEKLSQALIKSLEWGTKIPIGVFYQNELISTYSIRLKDQIPNYLENPPAKQKISENGLPITNVSKILDSLEV</sequence>
<keyword evidence="5" id="KW-0460">Magnesium</keyword>
<keyword evidence="4" id="KW-0479">Metal-binding</keyword>
<dbReference type="NCBIfam" id="NF041171">
    <property type="entry name" value="Oxoac_fdxbeta_Archa"/>
    <property type="match status" value="1"/>
</dbReference>
<dbReference type="GO" id="GO:0044272">
    <property type="term" value="P:sulfur compound biosynthetic process"/>
    <property type="evidence" value="ECO:0007669"/>
    <property type="project" value="UniProtKB-ARBA"/>
</dbReference>
<comment type="cofactor">
    <cofactor evidence="3">
        <name>[4Fe-4S] cluster</name>
        <dbReference type="ChEBI" id="CHEBI:49883"/>
    </cofactor>
</comment>
<dbReference type="SUPFAM" id="SSF52518">
    <property type="entry name" value="Thiamin diphosphate-binding fold (THDP-binding)"/>
    <property type="match status" value="1"/>
</dbReference>
<evidence type="ECO:0000259" key="11">
    <source>
        <dbReference type="Pfam" id="PF12367"/>
    </source>
</evidence>
<name>A0A7K4NWM6_9ARCH</name>
<dbReference type="GO" id="GO:0006082">
    <property type="term" value="P:organic acid metabolic process"/>
    <property type="evidence" value="ECO:0007669"/>
    <property type="project" value="UniProtKB-ARBA"/>
</dbReference>
<evidence type="ECO:0000256" key="1">
    <source>
        <dbReference type="ARBA" id="ARBA00001946"/>
    </source>
</evidence>
<evidence type="ECO:0000259" key="10">
    <source>
        <dbReference type="Pfam" id="PF02775"/>
    </source>
</evidence>
<evidence type="ECO:0000256" key="6">
    <source>
        <dbReference type="ARBA" id="ARBA00023002"/>
    </source>
</evidence>
<protein>
    <submittedName>
        <fullName evidence="12">2-oxoacid:ferredoxin oxidoreductase subunit beta</fullName>
    </submittedName>
</protein>
<evidence type="ECO:0000256" key="4">
    <source>
        <dbReference type="ARBA" id="ARBA00022723"/>
    </source>
</evidence>
<keyword evidence="9" id="KW-0786">Thiamine pyrophosphate</keyword>
<dbReference type="InterPro" id="IPR032686">
    <property type="entry name" value="PFO_beta_C"/>
</dbReference>
<keyword evidence="8" id="KW-0411">Iron-sulfur</keyword>
<evidence type="ECO:0000256" key="8">
    <source>
        <dbReference type="ARBA" id="ARBA00023014"/>
    </source>
</evidence>
<evidence type="ECO:0000256" key="9">
    <source>
        <dbReference type="ARBA" id="ARBA00023052"/>
    </source>
</evidence>
<evidence type="ECO:0000256" key="2">
    <source>
        <dbReference type="ARBA" id="ARBA00001964"/>
    </source>
</evidence>
<comment type="cofactor">
    <cofactor evidence="1">
        <name>Mg(2+)</name>
        <dbReference type="ChEBI" id="CHEBI:18420"/>
    </cofactor>
</comment>
<gene>
    <name evidence="12" type="ORF">HX847_02845</name>
</gene>
<dbReference type="Pfam" id="PF02775">
    <property type="entry name" value="TPP_enzyme_C"/>
    <property type="match status" value="1"/>
</dbReference>
<evidence type="ECO:0000313" key="12">
    <source>
        <dbReference type="EMBL" id="NWK07347.1"/>
    </source>
</evidence>
<dbReference type="Gene3D" id="3.40.50.970">
    <property type="match status" value="1"/>
</dbReference>
<dbReference type="GO" id="GO:0046872">
    <property type="term" value="F:metal ion binding"/>
    <property type="evidence" value="ECO:0007669"/>
    <property type="project" value="UniProtKB-KW"/>
</dbReference>
<feature type="domain" description="Thiamine pyrophosphate enzyme TPP-binding" evidence="10">
    <location>
        <begin position="49"/>
        <end position="196"/>
    </location>
</feature>
<dbReference type="NCBIfam" id="TIGR02177">
    <property type="entry name" value="PorB_KorB"/>
    <property type="match status" value="1"/>
</dbReference>
<organism evidence="12 13">
    <name type="scientific">Marine Group I thaumarchaeote</name>
    <dbReference type="NCBI Taxonomy" id="2511932"/>
    <lineage>
        <taxon>Archaea</taxon>
        <taxon>Nitrososphaerota</taxon>
        <taxon>Marine Group I</taxon>
    </lineage>
</organism>
<evidence type="ECO:0000256" key="3">
    <source>
        <dbReference type="ARBA" id="ARBA00001966"/>
    </source>
</evidence>
<dbReference type="CDD" id="cd03375">
    <property type="entry name" value="TPP_OGFOR"/>
    <property type="match status" value="1"/>
</dbReference>
<evidence type="ECO:0000313" key="13">
    <source>
        <dbReference type="Proteomes" id="UP000559282"/>
    </source>
</evidence>
<dbReference type="GO" id="GO:0045333">
    <property type="term" value="P:cellular respiration"/>
    <property type="evidence" value="ECO:0007669"/>
    <property type="project" value="UniProtKB-ARBA"/>
</dbReference>
<keyword evidence="6" id="KW-0560">Oxidoreductase</keyword>
<dbReference type="AlphaFoldDB" id="A0A7K4NWM6"/>
<feature type="domain" description="Pyruvate ferredoxin oxidoreductase beta subunit C-terminal" evidence="11">
    <location>
        <begin position="200"/>
        <end position="285"/>
    </location>
</feature>
<dbReference type="PANTHER" id="PTHR48084">
    <property type="entry name" value="2-OXOGLUTARATE OXIDOREDUCTASE SUBUNIT KORB-RELATED"/>
    <property type="match status" value="1"/>
</dbReference>